<dbReference type="PROSITE" id="PS00819">
    <property type="entry name" value="DPS_2"/>
    <property type="match status" value="1"/>
</dbReference>
<dbReference type="OrthoDB" id="9797023at2"/>
<keyword evidence="5" id="KW-1185">Reference proteome</keyword>
<comment type="similarity">
    <text evidence="1 2">Belongs to the Dps family.</text>
</comment>
<dbReference type="Pfam" id="PF00210">
    <property type="entry name" value="Ferritin"/>
    <property type="match status" value="1"/>
</dbReference>
<name>A0A085ZG58_9FLAO</name>
<dbReference type="InterPro" id="IPR008331">
    <property type="entry name" value="Ferritin_DPS_dom"/>
</dbReference>
<dbReference type="eggNOG" id="COG0783">
    <property type="taxonomic scope" value="Bacteria"/>
</dbReference>
<dbReference type="Proteomes" id="UP000028715">
    <property type="component" value="Unassembled WGS sequence"/>
</dbReference>
<dbReference type="PANTHER" id="PTHR42932">
    <property type="entry name" value="GENERAL STRESS PROTEIN 20U"/>
    <property type="match status" value="1"/>
</dbReference>
<dbReference type="RefSeq" id="WP_035689026.1">
    <property type="nucleotide sequence ID" value="NZ_JPRL01000002.1"/>
</dbReference>
<dbReference type="Gene3D" id="1.20.1260.10">
    <property type="match status" value="1"/>
</dbReference>
<evidence type="ECO:0000313" key="5">
    <source>
        <dbReference type="Proteomes" id="UP000028715"/>
    </source>
</evidence>
<dbReference type="PRINTS" id="PR01346">
    <property type="entry name" value="HELNAPAPROT"/>
</dbReference>
<evidence type="ECO:0000259" key="3">
    <source>
        <dbReference type="Pfam" id="PF00210"/>
    </source>
</evidence>
<dbReference type="InterPro" id="IPR012347">
    <property type="entry name" value="Ferritin-like"/>
</dbReference>
<proteinExistence type="inferred from homology"/>
<sequence length="157" mass="18111">MKANIGIKQESISKVVDVLTKVLADEFVLYTKTKKAHWNVEGPDFYNKHLFFEQQYEALDEIVDAVAERIRTLGHYAPGTLKEYLALTHLTEESREKNDSTGYIKELLLDHESILIHLRENINNFAAELHDAGTSDYITGLLENHEKMAWMLRAHLK</sequence>
<organism evidence="4 5">
    <name type="scientific">Flavobacterium reichenbachii</name>
    <dbReference type="NCBI Taxonomy" id="362418"/>
    <lineage>
        <taxon>Bacteria</taxon>
        <taxon>Pseudomonadati</taxon>
        <taxon>Bacteroidota</taxon>
        <taxon>Flavobacteriia</taxon>
        <taxon>Flavobacteriales</taxon>
        <taxon>Flavobacteriaceae</taxon>
        <taxon>Flavobacterium</taxon>
    </lineage>
</organism>
<comment type="caution">
    <text evidence="4">The sequence shown here is derived from an EMBL/GenBank/DDBJ whole genome shotgun (WGS) entry which is preliminary data.</text>
</comment>
<dbReference type="PIRSF" id="PIRSF005900">
    <property type="entry name" value="Dps"/>
    <property type="match status" value="1"/>
</dbReference>
<accession>A0A085ZG58</accession>
<dbReference type="InterPro" id="IPR009078">
    <property type="entry name" value="Ferritin-like_SF"/>
</dbReference>
<dbReference type="AlphaFoldDB" id="A0A085ZG58"/>
<gene>
    <name evidence="4" type="ORF">IW19_21270</name>
</gene>
<dbReference type="PANTHER" id="PTHR42932:SF3">
    <property type="entry name" value="DNA PROTECTION DURING STARVATION PROTEIN"/>
    <property type="match status" value="1"/>
</dbReference>
<dbReference type="GO" id="GO:0016722">
    <property type="term" value="F:oxidoreductase activity, acting on metal ions"/>
    <property type="evidence" value="ECO:0007669"/>
    <property type="project" value="InterPro"/>
</dbReference>
<feature type="domain" description="Ferritin/DPS" evidence="3">
    <location>
        <begin position="18"/>
        <end position="157"/>
    </location>
</feature>
<dbReference type="SUPFAM" id="SSF47240">
    <property type="entry name" value="Ferritin-like"/>
    <property type="match status" value="1"/>
</dbReference>
<dbReference type="STRING" id="362418.IW19_21270"/>
<dbReference type="GO" id="GO:0008199">
    <property type="term" value="F:ferric iron binding"/>
    <property type="evidence" value="ECO:0007669"/>
    <property type="project" value="InterPro"/>
</dbReference>
<evidence type="ECO:0000256" key="1">
    <source>
        <dbReference type="ARBA" id="ARBA00009497"/>
    </source>
</evidence>
<dbReference type="CDD" id="cd01043">
    <property type="entry name" value="DPS"/>
    <property type="match status" value="1"/>
</dbReference>
<evidence type="ECO:0000313" key="4">
    <source>
        <dbReference type="EMBL" id="KFF03422.1"/>
    </source>
</evidence>
<dbReference type="InterPro" id="IPR023188">
    <property type="entry name" value="DPS_DNA-bd_CS"/>
</dbReference>
<dbReference type="EMBL" id="JPRL01000002">
    <property type="protein sequence ID" value="KFF03422.1"/>
    <property type="molecule type" value="Genomic_DNA"/>
</dbReference>
<dbReference type="InterPro" id="IPR002177">
    <property type="entry name" value="DPS_DNA-bd"/>
</dbReference>
<protein>
    <submittedName>
        <fullName evidence="4">Dps family ferritin</fullName>
    </submittedName>
</protein>
<evidence type="ECO:0000256" key="2">
    <source>
        <dbReference type="RuleBase" id="RU003875"/>
    </source>
</evidence>
<reference evidence="4 5" key="1">
    <citation type="submission" date="2014-07" db="EMBL/GenBank/DDBJ databases">
        <title>Genome of Flavobacterium reichenbachii LMG 25512.</title>
        <authorList>
            <person name="Stropko S.J."/>
            <person name="Pipes S.E."/>
            <person name="Newman J.D."/>
        </authorList>
    </citation>
    <scope>NUCLEOTIDE SEQUENCE [LARGE SCALE GENOMIC DNA]</scope>
    <source>
        <strain evidence="4 5">LMG 25512</strain>
    </source>
</reference>